<organism evidence="7 8">
    <name type="scientific">Guyanagaster necrorhizus</name>
    <dbReference type="NCBI Taxonomy" id="856835"/>
    <lineage>
        <taxon>Eukaryota</taxon>
        <taxon>Fungi</taxon>
        <taxon>Dikarya</taxon>
        <taxon>Basidiomycota</taxon>
        <taxon>Agaricomycotina</taxon>
        <taxon>Agaricomycetes</taxon>
        <taxon>Agaricomycetidae</taxon>
        <taxon>Agaricales</taxon>
        <taxon>Marasmiineae</taxon>
        <taxon>Physalacriaceae</taxon>
        <taxon>Guyanagaster</taxon>
    </lineage>
</organism>
<evidence type="ECO:0000313" key="7">
    <source>
        <dbReference type="EMBL" id="KAG7452037.1"/>
    </source>
</evidence>
<dbReference type="Gene3D" id="3.40.50.300">
    <property type="entry name" value="P-loop containing nucleotide triphosphate hydrolases"/>
    <property type="match status" value="2"/>
</dbReference>
<keyword evidence="8" id="KW-1185">Reference proteome</keyword>
<dbReference type="GeneID" id="66112520"/>
<evidence type="ECO:0000256" key="5">
    <source>
        <dbReference type="PIRSR" id="PIRSR601019-2"/>
    </source>
</evidence>
<dbReference type="GO" id="GO:0046872">
    <property type="term" value="F:metal ion binding"/>
    <property type="evidence" value="ECO:0007669"/>
    <property type="project" value="UniProtKB-KW"/>
</dbReference>
<dbReference type="InterPro" id="IPR011025">
    <property type="entry name" value="GproteinA_insert"/>
</dbReference>
<feature type="binding site" evidence="5">
    <location>
        <position position="361"/>
    </location>
    <ligand>
        <name>Mg(2+)</name>
        <dbReference type="ChEBI" id="CHEBI:18420"/>
    </ligand>
</feature>
<dbReference type="GO" id="GO:0005834">
    <property type="term" value="C:heterotrimeric G-protein complex"/>
    <property type="evidence" value="ECO:0007669"/>
    <property type="project" value="TreeGrafter"/>
</dbReference>
<dbReference type="GO" id="GO:0005737">
    <property type="term" value="C:cytoplasm"/>
    <property type="evidence" value="ECO:0007669"/>
    <property type="project" value="TreeGrafter"/>
</dbReference>
<evidence type="ECO:0000256" key="3">
    <source>
        <dbReference type="ARBA" id="ARBA00023224"/>
    </source>
</evidence>
<feature type="compositionally biased region" description="Polar residues" evidence="6">
    <location>
        <begin position="201"/>
        <end position="219"/>
    </location>
</feature>
<keyword evidence="2 4" id="KW-0342">GTP-binding</keyword>
<dbReference type="SUPFAM" id="SSF52540">
    <property type="entry name" value="P-loop containing nucleoside triphosphate hydrolases"/>
    <property type="match status" value="1"/>
</dbReference>
<gene>
    <name evidence="7" type="ORF">BT62DRAFT_990382</name>
</gene>
<feature type="compositionally biased region" description="Low complexity" evidence="6">
    <location>
        <begin position="18"/>
        <end position="27"/>
    </location>
</feature>
<dbReference type="FunFam" id="3.40.50.300:FF:000720">
    <property type="entry name" value="Guanine nucleotide-binding protein G(k) subunit alpha"/>
    <property type="match status" value="1"/>
</dbReference>
<protein>
    <submittedName>
        <fullName evidence="7">G-alpha-domain-containing protein</fullName>
    </submittedName>
</protein>
<feature type="compositionally biased region" description="Basic and acidic residues" evidence="6">
    <location>
        <begin position="1"/>
        <end position="10"/>
    </location>
</feature>
<dbReference type="PANTHER" id="PTHR10218:SF360">
    <property type="entry name" value="GUANINE NUCLEOTIDE-BINDING PROTEIN SUBUNIT ALPHA HOMOLOG"/>
    <property type="match status" value="1"/>
</dbReference>
<reference evidence="7" key="1">
    <citation type="submission" date="2020-11" db="EMBL/GenBank/DDBJ databases">
        <title>Adaptations for nitrogen fixation in a non-lichenized fungal sporocarp promotes dispersal by wood-feeding termites.</title>
        <authorList>
            <consortium name="DOE Joint Genome Institute"/>
            <person name="Koch R.A."/>
            <person name="Yoon G."/>
            <person name="Arayal U."/>
            <person name="Lail K."/>
            <person name="Amirebrahimi M."/>
            <person name="Labutti K."/>
            <person name="Lipzen A."/>
            <person name="Riley R."/>
            <person name="Barry K."/>
            <person name="Henrissat B."/>
            <person name="Grigoriev I.V."/>
            <person name="Herr J.R."/>
            <person name="Aime M.C."/>
        </authorList>
    </citation>
    <scope>NUCLEOTIDE SEQUENCE</scope>
    <source>
        <strain evidence="7">MCA 3950</strain>
    </source>
</reference>
<evidence type="ECO:0000313" key="8">
    <source>
        <dbReference type="Proteomes" id="UP000812287"/>
    </source>
</evidence>
<dbReference type="SUPFAM" id="SSF47895">
    <property type="entry name" value="Transducin (alpha subunit), insertion domain"/>
    <property type="match status" value="1"/>
</dbReference>
<dbReference type="GO" id="GO:0031683">
    <property type="term" value="F:G-protein beta/gamma-subunit complex binding"/>
    <property type="evidence" value="ECO:0007669"/>
    <property type="project" value="InterPro"/>
</dbReference>
<feature type="binding site" evidence="4">
    <location>
        <begin position="355"/>
        <end position="361"/>
    </location>
    <ligand>
        <name>GTP</name>
        <dbReference type="ChEBI" id="CHEBI:37565"/>
    </ligand>
</feature>
<dbReference type="GO" id="GO:0007188">
    <property type="term" value="P:adenylate cyclase-modulating G protein-coupled receptor signaling pathway"/>
    <property type="evidence" value="ECO:0007669"/>
    <property type="project" value="TreeGrafter"/>
</dbReference>
<feature type="binding site" evidence="4">
    <location>
        <begin position="454"/>
        <end position="457"/>
    </location>
    <ligand>
        <name>GTP</name>
        <dbReference type="ChEBI" id="CHEBI:37565"/>
    </ligand>
</feature>
<dbReference type="PROSITE" id="PS51882">
    <property type="entry name" value="G_ALPHA"/>
    <property type="match status" value="1"/>
</dbReference>
<dbReference type="GO" id="GO:0003924">
    <property type="term" value="F:GTPase activity"/>
    <property type="evidence" value="ECO:0007669"/>
    <property type="project" value="InterPro"/>
</dbReference>
<feature type="region of interest" description="Disordered" evidence="6">
    <location>
        <begin position="199"/>
        <end position="257"/>
    </location>
</feature>
<keyword evidence="1 4" id="KW-0547">Nucleotide-binding</keyword>
<accession>A0A9P7W4K5</accession>
<evidence type="ECO:0000256" key="1">
    <source>
        <dbReference type="ARBA" id="ARBA00022741"/>
    </source>
</evidence>
<dbReference type="Pfam" id="PF00503">
    <property type="entry name" value="G-alpha"/>
    <property type="match status" value="1"/>
</dbReference>
<feature type="region of interest" description="Disordered" evidence="6">
    <location>
        <begin position="1"/>
        <end position="32"/>
    </location>
</feature>
<keyword evidence="5" id="KW-0479">Metal-binding</keyword>
<feature type="compositionally biased region" description="Low complexity" evidence="6">
    <location>
        <begin position="225"/>
        <end position="253"/>
    </location>
</feature>
<dbReference type="SMART" id="SM00275">
    <property type="entry name" value="G_alpha"/>
    <property type="match status" value="1"/>
</dbReference>
<dbReference type="RefSeq" id="XP_043045537.1">
    <property type="nucleotide sequence ID" value="XM_043190223.1"/>
</dbReference>
<evidence type="ECO:0000256" key="4">
    <source>
        <dbReference type="PIRSR" id="PIRSR601019-1"/>
    </source>
</evidence>
<evidence type="ECO:0000256" key="2">
    <source>
        <dbReference type="ARBA" id="ARBA00023134"/>
    </source>
</evidence>
<dbReference type="PRINTS" id="PR00318">
    <property type="entry name" value="GPROTEINA"/>
</dbReference>
<name>A0A9P7W4K5_9AGAR</name>
<dbReference type="EMBL" id="MU250524">
    <property type="protein sequence ID" value="KAG7452037.1"/>
    <property type="molecule type" value="Genomic_DNA"/>
</dbReference>
<dbReference type="GO" id="GO:0005525">
    <property type="term" value="F:GTP binding"/>
    <property type="evidence" value="ECO:0007669"/>
    <property type="project" value="UniProtKB-KW"/>
</dbReference>
<proteinExistence type="predicted"/>
<sequence length="562" mass="63076">MAKNRTEVPNRRRSLSDPLAAALLPPANETPAEKELRLKRETEAKQVSDHIDEMIRQERIHRKKTRAEVNVLLLGQSESGKSTTLKQFQLLHTPAAFHAERIAWRAVIYLNLVRSVKRILDALSPESDIVVDDHDDVDSLETASVIISSNGRPPSAISGTKVPNYEIYRSRLEPLTELEERLIRLLSCPDEDEATHLAWQTFPNGSPSPSYPATSNSRPAPTIAIPQIKPSVSSPVSPVGDISPGGSSGSQPSKAKEVSVHTSTNWKKAFALGGKSKSPKSAHSGEIEGWWEDPEDPVHALNACAPAMQELWKDPKVRQRLQEKRLRLEESSGFYLDEIPRITAKKYIPTDADVLKARLKTMGVVEHTFLIQSGSNRGVEWRIYDVGGARNQRQAWAPYFEDVNAIIFLAPISAFDQVLTEDPRVNRLEDSLLLWQAVTSNKLLAKVNIVLFLNKCDLLLGKLEAGVRLNHHMTSYGDRPNDYDSVSKCRSPFFVRNSLWSNDFFIDFRNKFGAIHHSATPNKERELYIHFTAVTDTRRTATIISTVRDIIIKGNLRNLKLV</sequence>
<dbReference type="GO" id="GO:0001664">
    <property type="term" value="F:G protein-coupled receptor binding"/>
    <property type="evidence" value="ECO:0007669"/>
    <property type="project" value="TreeGrafter"/>
</dbReference>
<dbReference type="InterPro" id="IPR001019">
    <property type="entry name" value="Gprotein_alpha_su"/>
</dbReference>
<keyword evidence="3" id="KW-0807">Transducer</keyword>
<dbReference type="InterPro" id="IPR027417">
    <property type="entry name" value="P-loop_NTPase"/>
</dbReference>
<comment type="caution">
    <text evidence="7">The sequence shown here is derived from an EMBL/GenBank/DDBJ whole genome shotgun (WGS) entry which is preliminary data.</text>
</comment>
<dbReference type="OrthoDB" id="5817230at2759"/>
<keyword evidence="5" id="KW-0460">Magnesium</keyword>
<dbReference type="AlphaFoldDB" id="A0A9P7W4K5"/>
<evidence type="ECO:0000256" key="6">
    <source>
        <dbReference type="SAM" id="MobiDB-lite"/>
    </source>
</evidence>
<dbReference type="PANTHER" id="PTHR10218">
    <property type="entry name" value="GTP-BINDING PROTEIN ALPHA SUBUNIT"/>
    <property type="match status" value="1"/>
</dbReference>
<dbReference type="Proteomes" id="UP000812287">
    <property type="component" value="Unassembled WGS sequence"/>
</dbReference>